<protein>
    <submittedName>
        <fullName evidence="2">Uncharacterized protein</fullName>
    </submittedName>
</protein>
<feature type="transmembrane region" description="Helical" evidence="1">
    <location>
        <begin position="33"/>
        <end position="56"/>
    </location>
</feature>
<feature type="transmembrane region" description="Helical" evidence="1">
    <location>
        <begin position="109"/>
        <end position="131"/>
    </location>
</feature>
<sequence length="141" mass="14886">MTPHRVIVASWAGSVAFVPLVLAAVFVEGLRPAAALVSTLLFAVGVGVFFWAYAIAVGRSRTDAIGIGGLFFLAGDVAPSRERRHLMGSLVLQTITALGAASARPFTSLAFGVLAPLYGLATAGLWGARYGRFGRRPDRRR</sequence>
<keyword evidence="1" id="KW-0472">Membrane</keyword>
<reference evidence="2" key="1">
    <citation type="submission" date="2020-02" db="EMBL/GenBank/DDBJ databases">
        <authorList>
            <person name="Meier V. D."/>
        </authorList>
    </citation>
    <scope>NUCLEOTIDE SEQUENCE</scope>
    <source>
        <strain evidence="2">AVDCRST_MAG50</strain>
    </source>
</reference>
<proteinExistence type="predicted"/>
<dbReference type="EMBL" id="CADCTF010000049">
    <property type="protein sequence ID" value="CAA9226264.1"/>
    <property type="molecule type" value="Genomic_DNA"/>
</dbReference>
<dbReference type="AlphaFoldDB" id="A0A6J4HK69"/>
<gene>
    <name evidence="2" type="ORF">AVDCRST_MAG50-844</name>
</gene>
<name>A0A6J4HK69_9ACTN</name>
<keyword evidence="1" id="KW-1133">Transmembrane helix</keyword>
<evidence type="ECO:0000256" key="1">
    <source>
        <dbReference type="SAM" id="Phobius"/>
    </source>
</evidence>
<accession>A0A6J4HK69</accession>
<organism evidence="2">
    <name type="scientific">uncultured Acidimicrobiales bacterium</name>
    <dbReference type="NCBI Taxonomy" id="310071"/>
    <lineage>
        <taxon>Bacteria</taxon>
        <taxon>Bacillati</taxon>
        <taxon>Actinomycetota</taxon>
        <taxon>Acidimicrobiia</taxon>
        <taxon>Acidimicrobiales</taxon>
        <taxon>environmental samples</taxon>
    </lineage>
</organism>
<evidence type="ECO:0000313" key="2">
    <source>
        <dbReference type="EMBL" id="CAA9226264.1"/>
    </source>
</evidence>
<keyword evidence="1" id="KW-0812">Transmembrane</keyword>